<comment type="caution">
    <text evidence="1">The sequence shown here is derived from an EMBL/GenBank/DDBJ whole genome shotgun (WGS) entry which is preliminary data.</text>
</comment>
<reference evidence="2" key="1">
    <citation type="journal article" date="2023" name="G3 (Bethesda)">
        <title>Genome assembly and association tests identify interacting loci associated with vigor, precocity, and sex in interspecific pistachio rootstocks.</title>
        <authorList>
            <person name="Palmer W."/>
            <person name="Jacygrad E."/>
            <person name="Sagayaradj S."/>
            <person name="Cavanaugh K."/>
            <person name="Han R."/>
            <person name="Bertier L."/>
            <person name="Beede B."/>
            <person name="Kafkas S."/>
            <person name="Golino D."/>
            <person name="Preece J."/>
            <person name="Michelmore R."/>
        </authorList>
    </citation>
    <scope>NUCLEOTIDE SEQUENCE [LARGE SCALE GENOMIC DNA]</scope>
</reference>
<organism evidence="1 2">
    <name type="scientific">Pistacia atlantica</name>
    <dbReference type="NCBI Taxonomy" id="434234"/>
    <lineage>
        <taxon>Eukaryota</taxon>
        <taxon>Viridiplantae</taxon>
        <taxon>Streptophyta</taxon>
        <taxon>Embryophyta</taxon>
        <taxon>Tracheophyta</taxon>
        <taxon>Spermatophyta</taxon>
        <taxon>Magnoliopsida</taxon>
        <taxon>eudicotyledons</taxon>
        <taxon>Gunneridae</taxon>
        <taxon>Pentapetalae</taxon>
        <taxon>rosids</taxon>
        <taxon>malvids</taxon>
        <taxon>Sapindales</taxon>
        <taxon>Anacardiaceae</taxon>
        <taxon>Pistacia</taxon>
    </lineage>
</organism>
<protein>
    <submittedName>
        <fullName evidence="1">Uncharacterized protein</fullName>
    </submittedName>
</protein>
<gene>
    <name evidence="1" type="ORF">Patl1_34314</name>
</gene>
<dbReference type="Proteomes" id="UP001164250">
    <property type="component" value="Chromosome 15"/>
</dbReference>
<accession>A0ACC0ZQM0</accession>
<evidence type="ECO:0000313" key="1">
    <source>
        <dbReference type="EMBL" id="KAJ0075064.1"/>
    </source>
</evidence>
<proteinExistence type="predicted"/>
<keyword evidence="2" id="KW-1185">Reference proteome</keyword>
<evidence type="ECO:0000313" key="2">
    <source>
        <dbReference type="Proteomes" id="UP001164250"/>
    </source>
</evidence>
<name>A0ACC0ZQM0_9ROSI</name>
<dbReference type="EMBL" id="CM047910">
    <property type="protein sequence ID" value="KAJ0075064.1"/>
    <property type="molecule type" value="Genomic_DNA"/>
</dbReference>
<sequence length="339" mass="39234">MHDVIRDMALWIACEVEREKETFLVHAGARLTEAPKADQWMGDNRLEMINNDFFQSMSSLKVLDLSVNPLTKLPSGISKLVSLQHLDLSWTQLEELPKELKALVNLKCLNLNGTYHLRTIPRKLISEFSKLRVLRMFYCGDSILFGGNEFLVEEFLCLEVLNVLSIDLRSNSALQNFFSSPTMKHLDTLDISDCEDLEEVKIDIICKVQEIREPHGFEKLRSLSVINCSDMEEIIDISKFGEVQKIMGNLNPFAKVNVFTLQVLPKLKSIHRNALSLPLLQKMNIFECPLLKKLPLDSSRATRNKHEFVIRGDKDWWEELEWEHGATQNVFLPFFRSWR</sequence>